<protein>
    <submittedName>
        <fullName evidence="1">Uncharacterized protein</fullName>
    </submittedName>
</protein>
<reference evidence="1 2" key="1">
    <citation type="journal article" date="2022" name="Nat. Ecol. Evol.">
        <title>A masculinizing supergene underlies an exaggerated male reproductive morph in a spider.</title>
        <authorList>
            <person name="Hendrickx F."/>
            <person name="De Corte Z."/>
            <person name="Sonet G."/>
            <person name="Van Belleghem S.M."/>
            <person name="Kostlbacher S."/>
            <person name="Vangestel C."/>
        </authorList>
    </citation>
    <scope>NUCLEOTIDE SEQUENCE [LARGE SCALE GENOMIC DNA]</scope>
    <source>
        <strain evidence="1">W744_W776</strain>
    </source>
</reference>
<gene>
    <name evidence="1" type="ORF">JTE90_025367</name>
</gene>
<evidence type="ECO:0000313" key="1">
    <source>
        <dbReference type="EMBL" id="KAG8174346.1"/>
    </source>
</evidence>
<dbReference type="EMBL" id="JAFNEN010001247">
    <property type="protein sequence ID" value="KAG8174346.1"/>
    <property type="molecule type" value="Genomic_DNA"/>
</dbReference>
<sequence length="197" mass="22326">MANNGMETEGIGTDKLLPFKEDRRALTKLYTALKETAKSIAPLVDFTIDYNCHIVLSYVVQYLANNKESNTVGTYRTYSMAKHPTNPNELVLESKEWTPVQATVEATVDKVFNERMPKSFWFPFLAAFQNAMKTPDVLLYQRNTVSSSLGAPASCEIFACGKQIKDTLKKSRPKMVEPSWNQIICKTTNIKIHLEKH</sequence>
<dbReference type="AlphaFoldDB" id="A0AAV6TSG4"/>
<comment type="caution">
    <text evidence="1">The sequence shown here is derived from an EMBL/GenBank/DDBJ whole genome shotgun (WGS) entry which is preliminary data.</text>
</comment>
<evidence type="ECO:0000313" key="2">
    <source>
        <dbReference type="Proteomes" id="UP000827092"/>
    </source>
</evidence>
<keyword evidence="2" id="KW-1185">Reference proteome</keyword>
<name>A0AAV6TSG4_9ARAC</name>
<accession>A0AAV6TSG4</accession>
<proteinExistence type="predicted"/>
<dbReference type="Proteomes" id="UP000827092">
    <property type="component" value="Unassembled WGS sequence"/>
</dbReference>
<organism evidence="1 2">
    <name type="scientific">Oedothorax gibbosus</name>
    <dbReference type="NCBI Taxonomy" id="931172"/>
    <lineage>
        <taxon>Eukaryota</taxon>
        <taxon>Metazoa</taxon>
        <taxon>Ecdysozoa</taxon>
        <taxon>Arthropoda</taxon>
        <taxon>Chelicerata</taxon>
        <taxon>Arachnida</taxon>
        <taxon>Araneae</taxon>
        <taxon>Araneomorphae</taxon>
        <taxon>Entelegynae</taxon>
        <taxon>Araneoidea</taxon>
        <taxon>Linyphiidae</taxon>
        <taxon>Erigoninae</taxon>
        <taxon>Oedothorax</taxon>
    </lineage>
</organism>